<keyword evidence="2" id="KW-0521">NADP</keyword>
<dbReference type="AlphaFoldDB" id="A0A4Y9XRD8"/>
<dbReference type="PANTHER" id="PTHR24320:SF236">
    <property type="entry name" value="SHORT-CHAIN DEHYDROGENASE-RELATED"/>
    <property type="match status" value="1"/>
</dbReference>
<dbReference type="STRING" id="34475.A0A4Y9XRD8"/>
<comment type="similarity">
    <text evidence="1">Belongs to the short-chain dehydrogenases/reductases (SDR) family.</text>
</comment>
<name>A0A4Y9XRD8_9APHY</name>
<protein>
    <recommendedName>
        <fullName evidence="6">NAD(P)-binding protein</fullName>
    </recommendedName>
</protein>
<dbReference type="Proteomes" id="UP000298390">
    <property type="component" value="Unassembled WGS sequence"/>
</dbReference>
<organism evidence="4 5">
    <name type="scientific">Rhodofomes roseus</name>
    <dbReference type="NCBI Taxonomy" id="34475"/>
    <lineage>
        <taxon>Eukaryota</taxon>
        <taxon>Fungi</taxon>
        <taxon>Dikarya</taxon>
        <taxon>Basidiomycota</taxon>
        <taxon>Agaricomycotina</taxon>
        <taxon>Agaricomycetes</taxon>
        <taxon>Polyporales</taxon>
        <taxon>Rhodofomes</taxon>
    </lineage>
</organism>
<evidence type="ECO:0000313" key="5">
    <source>
        <dbReference type="Proteomes" id="UP000298390"/>
    </source>
</evidence>
<reference evidence="4 5" key="1">
    <citation type="submission" date="2019-01" db="EMBL/GenBank/DDBJ databases">
        <title>Genome sequencing of the rare red list fungi Fomitopsis rosea.</title>
        <authorList>
            <person name="Buettner E."/>
            <person name="Kellner H."/>
        </authorList>
    </citation>
    <scope>NUCLEOTIDE SEQUENCE [LARGE SCALE GENOMIC DNA]</scope>
    <source>
        <strain evidence="4 5">DSM 105464</strain>
    </source>
</reference>
<evidence type="ECO:0000256" key="3">
    <source>
        <dbReference type="ARBA" id="ARBA00023002"/>
    </source>
</evidence>
<gene>
    <name evidence="4" type="ORF">EVJ58_g10085</name>
</gene>
<dbReference type="SUPFAM" id="SSF51735">
    <property type="entry name" value="NAD(P)-binding Rossmann-fold domains"/>
    <property type="match status" value="1"/>
</dbReference>
<dbReference type="InterPro" id="IPR036291">
    <property type="entry name" value="NAD(P)-bd_dom_sf"/>
</dbReference>
<dbReference type="Pfam" id="PF00106">
    <property type="entry name" value="adh_short"/>
    <property type="match status" value="1"/>
</dbReference>
<keyword evidence="3" id="KW-0560">Oxidoreductase</keyword>
<dbReference type="GO" id="GO:0016491">
    <property type="term" value="F:oxidoreductase activity"/>
    <property type="evidence" value="ECO:0007669"/>
    <property type="project" value="UniProtKB-KW"/>
</dbReference>
<dbReference type="Gene3D" id="3.40.50.720">
    <property type="entry name" value="NAD(P)-binding Rossmann-like Domain"/>
    <property type="match status" value="1"/>
</dbReference>
<dbReference type="PRINTS" id="PR00081">
    <property type="entry name" value="GDHRDH"/>
</dbReference>
<evidence type="ECO:0008006" key="6">
    <source>
        <dbReference type="Google" id="ProtNLM"/>
    </source>
</evidence>
<comment type="caution">
    <text evidence="4">The sequence shown here is derived from an EMBL/GenBank/DDBJ whole genome shotgun (WGS) entry which is preliminary data.</text>
</comment>
<dbReference type="PANTHER" id="PTHR24320">
    <property type="entry name" value="RETINOL DEHYDROGENASE"/>
    <property type="match status" value="1"/>
</dbReference>
<dbReference type="InterPro" id="IPR002347">
    <property type="entry name" value="SDR_fam"/>
</dbReference>
<evidence type="ECO:0000313" key="4">
    <source>
        <dbReference type="EMBL" id="TFY52322.1"/>
    </source>
</evidence>
<dbReference type="EMBL" id="SEKV01000999">
    <property type="protein sequence ID" value="TFY52322.1"/>
    <property type="molecule type" value="Genomic_DNA"/>
</dbReference>
<proteinExistence type="inferred from homology"/>
<accession>A0A4Y9XRD8</accession>
<evidence type="ECO:0000256" key="1">
    <source>
        <dbReference type="ARBA" id="ARBA00006484"/>
    </source>
</evidence>
<sequence length="298" mass="32253">MLAAAEQLMNLDWLNIQAAAAVSLADTTLLNADTMGFVYELKMALKAMGDMRAPKPTFSTDQIPDLTGRVMIVTGGNTGIGKETIKVLLQHNAKVYMASRSPQKAEAAIAELKEETGKEAVFLELDLTSYASIHKAAEEFLSKEEHLHVLFNNAGLMLCPIDMLGPEDYDLQWFTNVVGVYTVMAPAHFGALTGPLEGPFLFTKLLLPALIAGKASSPDGHTRIIATSSSGSYLGIIHWDTLKDGPARRKTNSQELYFQSKFANVVVTRQLAKRYADQGIIAVSLNPGQCDIIAVVGP</sequence>
<evidence type="ECO:0000256" key="2">
    <source>
        <dbReference type="ARBA" id="ARBA00022857"/>
    </source>
</evidence>